<dbReference type="AlphaFoldDB" id="A0A1T5M5B9"/>
<dbReference type="SUPFAM" id="SSF55729">
    <property type="entry name" value="Acyl-CoA N-acyltransferases (Nat)"/>
    <property type="match status" value="1"/>
</dbReference>
<dbReference type="Gene3D" id="3.40.630.30">
    <property type="match status" value="1"/>
</dbReference>
<keyword evidence="2" id="KW-0808">Transferase</keyword>
<dbReference type="InterPro" id="IPR000182">
    <property type="entry name" value="GNAT_dom"/>
</dbReference>
<protein>
    <submittedName>
        <fullName evidence="2">Acetyltransferases</fullName>
    </submittedName>
</protein>
<gene>
    <name evidence="2" type="ORF">SAMN02194393_03882</name>
</gene>
<keyword evidence="3" id="KW-1185">Reference proteome</keyword>
<dbReference type="STRING" id="36842.SAMN02194393_03882"/>
<evidence type="ECO:0000259" key="1">
    <source>
        <dbReference type="PROSITE" id="PS51186"/>
    </source>
</evidence>
<feature type="domain" description="N-acetyltransferase" evidence="1">
    <location>
        <begin position="14"/>
        <end position="178"/>
    </location>
</feature>
<dbReference type="RefSeq" id="WP_079493912.1">
    <property type="nucleotide sequence ID" value="NZ_FUZT01000010.1"/>
</dbReference>
<dbReference type="OrthoDB" id="9782266at2"/>
<dbReference type="PROSITE" id="PS51186">
    <property type="entry name" value="GNAT"/>
    <property type="match status" value="1"/>
</dbReference>
<sequence length="189" mass="22103">MNSIKNFLFEVKGYKVKKMKVEENLKDLLKLCEECLDYYKLIGIKSVNLDTAKEVFEELPPGKEDESKMVIGVYNNKDTLIGIIEGIRDFPKKDIWYIGQMMISKNYRNRGLGEKFYKGFEELALMNNVNSINLGVLKDNIKGLRFWNKMGFVVIERIENYKIGNIETTVFRMENSIIKNMDKYPKSVK</sequence>
<dbReference type="Proteomes" id="UP000190285">
    <property type="component" value="Unassembled WGS sequence"/>
</dbReference>
<dbReference type="Pfam" id="PF00583">
    <property type="entry name" value="Acetyltransf_1"/>
    <property type="match status" value="1"/>
</dbReference>
<accession>A0A1T5M5B9</accession>
<dbReference type="EMBL" id="FUZT01000010">
    <property type="protein sequence ID" value="SKC83325.1"/>
    <property type="molecule type" value="Genomic_DNA"/>
</dbReference>
<reference evidence="2 3" key="1">
    <citation type="submission" date="2017-02" db="EMBL/GenBank/DDBJ databases">
        <authorList>
            <person name="Peterson S.W."/>
        </authorList>
    </citation>
    <scope>NUCLEOTIDE SEQUENCE [LARGE SCALE GENOMIC DNA]</scope>
    <source>
        <strain evidence="2 3">M1</strain>
    </source>
</reference>
<dbReference type="GO" id="GO:0016747">
    <property type="term" value="F:acyltransferase activity, transferring groups other than amino-acyl groups"/>
    <property type="evidence" value="ECO:0007669"/>
    <property type="project" value="InterPro"/>
</dbReference>
<name>A0A1T5M5B9_9FIRM</name>
<evidence type="ECO:0000313" key="3">
    <source>
        <dbReference type="Proteomes" id="UP000190285"/>
    </source>
</evidence>
<proteinExistence type="predicted"/>
<evidence type="ECO:0000313" key="2">
    <source>
        <dbReference type="EMBL" id="SKC83325.1"/>
    </source>
</evidence>
<dbReference type="InterPro" id="IPR016181">
    <property type="entry name" value="Acyl_CoA_acyltransferase"/>
</dbReference>
<organism evidence="2 3">
    <name type="scientific">Maledivibacter halophilus</name>
    <dbReference type="NCBI Taxonomy" id="36842"/>
    <lineage>
        <taxon>Bacteria</taxon>
        <taxon>Bacillati</taxon>
        <taxon>Bacillota</taxon>
        <taxon>Clostridia</taxon>
        <taxon>Peptostreptococcales</taxon>
        <taxon>Caminicellaceae</taxon>
        <taxon>Maledivibacter</taxon>
    </lineage>
</organism>
<dbReference type="CDD" id="cd04301">
    <property type="entry name" value="NAT_SF"/>
    <property type="match status" value="1"/>
</dbReference>